<accession>A0A1D9Q9B9</accession>
<organism evidence="9 10">
    <name type="scientific">Sclerotinia sclerotiorum (strain ATCC 18683 / 1980 / Ss-1)</name>
    <name type="common">White mold</name>
    <name type="synonym">Whetzelinia sclerotiorum</name>
    <dbReference type="NCBI Taxonomy" id="665079"/>
    <lineage>
        <taxon>Eukaryota</taxon>
        <taxon>Fungi</taxon>
        <taxon>Dikarya</taxon>
        <taxon>Ascomycota</taxon>
        <taxon>Pezizomycotina</taxon>
        <taxon>Leotiomycetes</taxon>
        <taxon>Helotiales</taxon>
        <taxon>Sclerotiniaceae</taxon>
        <taxon>Sclerotinia</taxon>
    </lineage>
</organism>
<feature type="transmembrane region" description="Helical" evidence="7">
    <location>
        <begin position="110"/>
        <end position="132"/>
    </location>
</feature>
<gene>
    <name evidence="9" type="ORF">sscle_07g059630</name>
</gene>
<name>A0A1D9Q9B9_SCLS1</name>
<evidence type="ECO:0000313" key="9">
    <source>
        <dbReference type="EMBL" id="APA11193.1"/>
    </source>
</evidence>
<dbReference type="GO" id="GO:0016020">
    <property type="term" value="C:membrane"/>
    <property type="evidence" value="ECO:0007669"/>
    <property type="project" value="UniProtKB-SubCell"/>
</dbReference>
<comment type="subcellular location">
    <subcellularLocation>
        <location evidence="1">Membrane</location>
        <topology evidence="1">Multi-pass membrane protein</topology>
    </subcellularLocation>
</comment>
<feature type="transmembrane region" description="Helical" evidence="7">
    <location>
        <begin position="144"/>
        <end position="166"/>
    </location>
</feature>
<dbReference type="Pfam" id="PF20684">
    <property type="entry name" value="Fung_rhodopsin"/>
    <property type="match status" value="1"/>
</dbReference>
<evidence type="ECO:0000259" key="8">
    <source>
        <dbReference type="Pfam" id="PF20684"/>
    </source>
</evidence>
<dbReference type="PANTHER" id="PTHR33048">
    <property type="entry name" value="PTH11-LIKE INTEGRAL MEMBRANE PROTEIN (AFU_ORTHOLOGUE AFUA_5G11245)"/>
    <property type="match status" value="1"/>
</dbReference>
<dbReference type="RefSeq" id="XP_001587411.1">
    <property type="nucleotide sequence ID" value="XM_001587361.1"/>
</dbReference>
<feature type="transmembrane region" description="Helical" evidence="7">
    <location>
        <begin position="228"/>
        <end position="252"/>
    </location>
</feature>
<keyword evidence="2 7" id="KW-0812">Transmembrane</keyword>
<feature type="region of interest" description="Disordered" evidence="6">
    <location>
        <begin position="306"/>
        <end position="358"/>
    </location>
</feature>
<comment type="similarity">
    <text evidence="5">Belongs to the SAT4 family.</text>
</comment>
<dbReference type="InterPro" id="IPR049326">
    <property type="entry name" value="Rhodopsin_dom_fungi"/>
</dbReference>
<evidence type="ECO:0000256" key="6">
    <source>
        <dbReference type="SAM" id="MobiDB-lite"/>
    </source>
</evidence>
<dbReference type="Proteomes" id="UP000177798">
    <property type="component" value="Chromosome 7"/>
</dbReference>
<evidence type="ECO:0000313" key="10">
    <source>
        <dbReference type="Proteomes" id="UP000177798"/>
    </source>
</evidence>
<evidence type="ECO:0000256" key="3">
    <source>
        <dbReference type="ARBA" id="ARBA00022989"/>
    </source>
</evidence>
<sequence>MTVVPLQPSGEEALRVSSSMITLVFIALILRFIARFKARAGFLLEDGLALLAAAFFYVDQGLFLYGEDFPPQVSRTCANIYIQAVLGKGSSGGSDARLMLLPQLDRFFRILYIEEIIFVITITVVKLSILTFYRHIFTTRKFKFLTWTLCGICIVWAIVCIFVVIFQCKPIHAFWKFELQLTPGAAKCMPSGQVILGFEVSNLLIDFLILSLPVYMVQKLQLKTSRKISIIGIFLLGSFVCITCIVRAYFIFDPKTKQPPMDWTTVELASAILCACLPTYGPLLSGIDITSSTVKSWFSSLIGSKRNSQNSKATNPSSKSNHSRYNQLEDSLNKSQKFRTNSKPSTSEEHLHAGGDYQMNNIMVERSVEVV</sequence>
<feature type="transmembrane region" description="Helical" evidence="7">
    <location>
        <begin position="194"/>
        <end position="216"/>
    </location>
</feature>
<dbReference type="EMBL" id="CP017820">
    <property type="protein sequence ID" value="APA11193.1"/>
    <property type="molecule type" value="Genomic_DNA"/>
</dbReference>
<evidence type="ECO:0000256" key="2">
    <source>
        <dbReference type="ARBA" id="ARBA00022692"/>
    </source>
</evidence>
<dbReference type="KEGG" id="ssl:SS1G_11403"/>
<protein>
    <recommendedName>
        <fullName evidence="8">Rhodopsin domain-containing protein</fullName>
    </recommendedName>
</protein>
<feature type="transmembrane region" description="Helical" evidence="7">
    <location>
        <begin position="40"/>
        <end position="58"/>
    </location>
</feature>
<reference evidence="10" key="1">
    <citation type="journal article" date="2017" name="Genome Biol. Evol.">
        <title>The complete genome sequence of the phytopathogenic fungus Sclerotinia sclerotiorum reveals insights into the genome architecture of broad host range pathogens.</title>
        <authorList>
            <person name="Derbyshire M."/>
            <person name="Denton-Giles M."/>
            <person name="Hegedus D."/>
            <person name="Seifbarghy S."/>
            <person name="Rollins J."/>
            <person name="van Kan J."/>
            <person name="Seidl M.F."/>
            <person name="Faino L."/>
            <person name="Mbengue M."/>
            <person name="Navaud O."/>
            <person name="Raffaele S."/>
            <person name="Hammond-Kosack K."/>
            <person name="Heard S."/>
            <person name="Oliver R."/>
        </authorList>
    </citation>
    <scope>NUCLEOTIDE SEQUENCE [LARGE SCALE GENOMIC DNA]</scope>
    <source>
        <strain evidence="10">ATCC 18683 / 1980 / Ss-1</strain>
    </source>
</reference>
<dbReference type="OMA" id="WLGMELT"/>
<evidence type="ECO:0000256" key="1">
    <source>
        <dbReference type="ARBA" id="ARBA00004141"/>
    </source>
</evidence>
<dbReference type="AlphaFoldDB" id="A0A1D9Q9B9"/>
<evidence type="ECO:0000256" key="4">
    <source>
        <dbReference type="ARBA" id="ARBA00023136"/>
    </source>
</evidence>
<keyword evidence="4 7" id="KW-0472">Membrane</keyword>
<feature type="compositionally biased region" description="Polar residues" evidence="6">
    <location>
        <begin position="306"/>
        <end position="345"/>
    </location>
</feature>
<dbReference type="InterPro" id="IPR052337">
    <property type="entry name" value="SAT4-like"/>
</dbReference>
<dbReference type="OrthoDB" id="5429740at2759"/>
<dbReference type="PANTHER" id="PTHR33048:SF47">
    <property type="entry name" value="INTEGRAL MEMBRANE PROTEIN-RELATED"/>
    <property type="match status" value="1"/>
</dbReference>
<proteinExistence type="inferred from homology"/>
<evidence type="ECO:0000256" key="7">
    <source>
        <dbReference type="SAM" id="Phobius"/>
    </source>
</evidence>
<dbReference type="VEuPathDB" id="FungiDB:sscle_07g059630"/>
<feature type="domain" description="Rhodopsin" evidence="8">
    <location>
        <begin position="30"/>
        <end position="285"/>
    </location>
</feature>
<feature type="transmembrane region" description="Helical" evidence="7">
    <location>
        <begin position="13"/>
        <end position="33"/>
    </location>
</feature>
<keyword evidence="3 7" id="KW-1133">Transmembrane helix</keyword>
<evidence type="ECO:0000256" key="5">
    <source>
        <dbReference type="ARBA" id="ARBA00038359"/>
    </source>
</evidence>